<keyword evidence="2" id="KW-1185">Reference proteome</keyword>
<sequence length="124" mass="14314">MVRARNDIRLSEIKQAIEENNDTFANVASISLPTIARLLKRHQESMKYIYLVPFERNNDRVKQLQAEYVQRVMVLDAAVNHHKYIFVDEAGFNLAKTQRRGQNLIGQRVTVQVPGQRGGNIFMC</sequence>
<evidence type="ECO:0008006" key="3">
    <source>
        <dbReference type="Google" id="ProtNLM"/>
    </source>
</evidence>
<protein>
    <recommendedName>
        <fullName evidence="3">Tc1-like transposase DDE domain-containing protein</fullName>
    </recommendedName>
</protein>
<accession>A0AAN8MC25</accession>
<evidence type="ECO:0000313" key="1">
    <source>
        <dbReference type="EMBL" id="KAK6323882.1"/>
    </source>
</evidence>
<gene>
    <name evidence="1" type="ORF">J4Q44_G00062210</name>
</gene>
<reference evidence="1 2" key="1">
    <citation type="submission" date="2021-04" db="EMBL/GenBank/DDBJ databases">
        <authorList>
            <person name="De Guttry C."/>
            <person name="Zahm M."/>
            <person name="Klopp C."/>
            <person name="Cabau C."/>
            <person name="Louis A."/>
            <person name="Berthelot C."/>
            <person name="Parey E."/>
            <person name="Roest Crollius H."/>
            <person name="Montfort J."/>
            <person name="Robinson-Rechavi M."/>
            <person name="Bucao C."/>
            <person name="Bouchez O."/>
            <person name="Gislard M."/>
            <person name="Lluch J."/>
            <person name="Milhes M."/>
            <person name="Lampietro C."/>
            <person name="Lopez Roques C."/>
            <person name="Donnadieu C."/>
            <person name="Braasch I."/>
            <person name="Desvignes T."/>
            <person name="Postlethwait J."/>
            <person name="Bobe J."/>
            <person name="Wedekind C."/>
            <person name="Guiguen Y."/>
        </authorList>
    </citation>
    <scope>NUCLEOTIDE SEQUENCE [LARGE SCALE GENOMIC DNA]</scope>
    <source>
        <strain evidence="1">Cs_M1</strain>
        <tissue evidence="1">Blood</tissue>
    </source>
</reference>
<feature type="non-terminal residue" evidence="1">
    <location>
        <position position="124"/>
    </location>
</feature>
<organism evidence="1 2">
    <name type="scientific">Coregonus suidteri</name>
    <dbReference type="NCBI Taxonomy" id="861788"/>
    <lineage>
        <taxon>Eukaryota</taxon>
        <taxon>Metazoa</taxon>
        <taxon>Chordata</taxon>
        <taxon>Craniata</taxon>
        <taxon>Vertebrata</taxon>
        <taxon>Euteleostomi</taxon>
        <taxon>Actinopterygii</taxon>
        <taxon>Neopterygii</taxon>
        <taxon>Teleostei</taxon>
        <taxon>Protacanthopterygii</taxon>
        <taxon>Salmoniformes</taxon>
        <taxon>Salmonidae</taxon>
        <taxon>Coregoninae</taxon>
        <taxon>Coregonus</taxon>
    </lineage>
</organism>
<comment type="caution">
    <text evidence="1">The sequence shown here is derived from an EMBL/GenBank/DDBJ whole genome shotgun (WGS) entry which is preliminary data.</text>
</comment>
<dbReference type="EMBL" id="JAGTTL010000004">
    <property type="protein sequence ID" value="KAK6323882.1"/>
    <property type="molecule type" value="Genomic_DNA"/>
</dbReference>
<dbReference type="AlphaFoldDB" id="A0AAN8MC25"/>
<name>A0AAN8MC25_9TELE</name>
<evidence type="ECO:0000313" key="2">
    <source>
        <dbReference type="Proteomes" id="UP001356427"/>
    </source>
</evidence>
<proteinExistence type="predicted"/>
<dbReference type="Proteomes" id="UP001356427">
    <property type="component" value="Unassembled WGS sequence"/>
</dbReference>